<feature type="transmembrane region" description="Helical" evidence="6">
    <location>
        <begin position="334"/>
        <end position="352"/>
    </location>
</feature>
<reference evidence="8" key="1">
    <citation type="submission" date="2016-10" db="EMBL/GenBank/DDBJ databases">
        <authorList>
            <person name="Varghese N."/>
            <person name="Submissions S."/>
        </authorList>
    </citation>
    <scope>NUCLEOTIDE SEQUENCE [LARGE SCALE GENOMIC DNA]</scope>
    <source>
        <strain evidence="8">CGMCC 4.5579</strain>
    </source>
</reference>
<dbReference type="PANTHER" id="PTHR42770:SF7">
    <property type="entry name" value="MEMBRANE PROTEIN"/>
    <property type="match status" value="1"/>
</dbReference>
<feature type="transmembrane region" description="Helical" evidence="6">
    <location>
        <begin position="288"/>
        <end position="313"/>
    </location>
</feature>
<evidence type="ECO:0000256" key="3">
    <source>
        <dbReference type="ARBA" id="ARBA00022692"/>
    </source>
</evidence>
<keyword evidence="3 6" id="KW-0812">Transmembrane</keyword>
<accession>A0A1I5P4H8</accession>
<comment type="subcellular location">
    <subcellularLocation>
        <location evidence="1">Cell membrane</location>
        <topology evidence="1">Multi-pass membrane protein</topology>
    </subcellularLocation>
</comment>
<evidence type="ECO:0000256" key="2">
    <source>
        <dbReference type="ARBA" id="ARBA00022475"/>
    </source>
</evidence>
<dbReference type="PANTHER" id="PTHR42770">
    <property type="entry name" value="AMINO ACID TRANSPORTER-RELATED"/>
    <property type="match status" value="1"/>
</dbReference>
<dbReference type="InterPro" id="IPR002293">
    <property type="entry name" value="AA/rel_permease1"/>
</dbReference>
<dbReference type="EMBL" id="FOWW01000002">
    <property type="protein sequence ID" value="SFP28897.1"/>
    <property type="molecule type" value="Genomic_DNA"/>
</dbReference>
<dbReference type="OrthoDB" id="3170677at2"/>
<gene>
    <name evidence="7" type="ORF">SAMN05421810_102144</name>
</gene>
<dbReference type="Pfam" id="PF13520">
    <property type="entry name" value="AA_permease_2"/>
    <property type="match status" value="1"/>
</dbReference>
<feature type="transmembrane region" description="Helical" evidence="6">
    <location>
        <begin position="237"/>
        <end position="256"/>
    </location>
</feature>
<dbReference type="InterPro" id="IPR050367">
    <property type="entry name" value="APC_superfamily"/>
</dbReference>
<proteinExistence type="predicted"/>
<dbReference type="Gene3D" id="1.20.1740.10">
    <property type="entry name" value="Amino acid/polyamine transporter I"/>
    <property type="match status" value="1"/>
</dbReference>
<dbReference type="PIRSF" id="PIRSF006060">
    <property type="entry name" value="AA_transporter"/>
    <property type="match status" value="1"/>
</dbReference>
<feature type="transmembrane region" description="Helical" evidence="6">
    <location>
        <begin position="425"/>
        <end position="445"/>
    </location>
</feature>
<dbReference type="Proteomes" id="UP000198727">
    <property type="component" value="Unassembled WGS sequence"/>
</dbReference>
<evidence type="ECO:0000313" key="8">
    <source>
        <dbReference type="Proteomes" id="UP000198727"/>
    </source>
</evidence>
<feature type="transmembrane region" description="Helical" evidence="6">
    <location>
        <begin position="89"/>
        <end position="116"/>
    </location>
</feature>
<organism evidence="7 8">
    <name type="scientific">Amycolatopsis arida</name>
    <dbReference type="NCBI Taxonomy" id="587909"/>
    <lineage>
        <taxon>Bacteria</taxon>
        <taxon>Bacillati</taxon>
        <taxon>Actinomycetota</taxon>
        <taxon>Actinomycetes</taxon>
        <taxon>Pseudonocardiales</taxon>
        <taxon>Pseudonocardiaceae</taxon>
        <taxon>Amycolatopsis</taxon>
    </lineage>
</organism>
<sequence length="469" mass="49326">MTRNDGFSRVLGRLDVLAIAFGAMIGFGWIVLTGGFLEDAGSLGAALAFVLGGVVVGLVGLTYAELVSAMPAAGGEHNYVLRGLGARPAFVTSWTLVLGYVSVVAFEAVALPQTLLYLVPELPAGRLWSVAGYDVYATWALVGIAGAVIITALNYVGVRPAAVFQTIAVLFLVAVGVLLLTGSLTGGAAANLEPLFSGGLSGMLLVLVATPFLFVGFDVIPQSAGEINLPPRRIGTLLVVSVALAVTWYVLIMLTVGSGLGRDEVAAAELPTADAMTALWDTRVMGTVLVVGGIAGILTSWNGFMIGASRLVFAMASSGMLPRWFAKVHPRYGTPSNAVLFIGLLSVLAPLFGRQMLVWLVDAGSLSIVVAYLLVAVTFLVLRRREPDMPRPFRVRAGWPVGVLAALLSLGTAVLFLPGLPAQLIWPYEWVIVGAWWLVGVVLVLRLPRVGAGADAEERLLLATRRAPR</sequence>
<keyword evidence="2" id="KW-1003">Cell membrane</keyword>
<evidence type="ECO:0000313" key="7">
    <source>
        <dbReference type="EMBL" id="SFP28897.1"/>
    </source>
</evidence>
<evidence type="ECO:0000256" key="6">
    <source>
        <dbReference type="SAM" id="Phobius"/>
    </source>
</evidence>
<feature type="transmembrane region" description="Helical" evidence="6">
    <location>
        <begin position="136"/>
        <end position="156"/>
    </location>
</feature>
<dbReference type="STRING" id="587909.SAMN05421810_102144"/>
<evidence type="ECO:0000256" key="5">
    <source>
        <dbReference type="ARBA" id="ARBA00023136"/>
    </source>
</evidence>
<protein>
    <submittedName>
        <fullName evidence="7">Amino acid transporter</fullName>
    </submittedName>
</protein>
<keyword evidence="8" id="KW-1185">Reference proteome</keyword>
<feature type="transmembrane region" description="Helical" evidence="6">
    <location>
        <begin position="44"/>
        <end position="68"/>
    </location>
</feature>
<dbReference type="AlphaFoldDB" id="A0A1I5P4H8"/>
<feature type="transmembrane region" description="Helical" evidence="6">
    <location>
        <begin position="195"/>
        <end position="217"/>
    </location>
</feature>
<dbReference type="RefSeq" id="WP_092528808.1">
    <property type="nucleotide sequence ID" value="NZ_FOWW01000002.1"/>
</dbReference>
<evidence type="ECO:0000256" key="1">
    <source>
        <dbReference type="ARBA" id="ARBA00004651"/>
    </source>
</evidence>
<keyword evidence="5 6" id="KW-0472">Membrane</keyword>
<feature type="transmembrane region" description="Helical" evidence="6">
    <location>
        <begin position="401"/>
        <end position="419"/>
    </location>
</feature>
<name>A0A1I5P4H8_9PSEU</name>
<keyword evidence="4 6" id="KW-1133">Transmembrane helix</keyword>
<feature type="transmembrane region" description="Helical" evidence="6">
    <location>
        <begin position="168"/>
        <end position="189"/>
    </location>
</feature>
<feature type="transmembrane region" description="Helical" evidence="6">
    <location>
        <begin position="12"/>
        <end position="32"/>
    </location>
</feature>
<feature type="transmembrane region" description="Helical" evidence="6">
    <location>
        <begin position="358"/>
        <end position="381"/>
    </location>
</feature>
<dbReference type="GO" id="GO:0005886">
    <property type="term" value="C:plasma membrane"/>
    <property type="evidence" value="ECO:0007669"/>
    <property type="project" value="UniProtKB-SubCell"/>
</dbReference>
<dbReference type="GO" id="GO:0022857">
    <property type="term" value="F:transmembrane transporter activity"/>
    <property type="evidence" value="ECO:0007669"/>
    <property type="project" value="InterPro"/>
</dbReference>
<evidence type="ECO:0000256" key="4">
    <source>
        <dbReference type="ARBA" id="ARBA00022989"/>
    </source>
</evidence>